<evidence type="ECO:0000313" key="3">
    <source>
        <dbReference type="Proteomes" id="UP000265520"/>
    </source>
</evidence>
<feature type="non-terminal residue" evidence="2">
    <location>
        <position position="78"/>
    </location>
</feature>
<name>A0A392UK77_9FABA</name>
<feature type="region of interest" description="Disordered" evidence="1">
    <location>
        <begin position="1"/>
        <end position="39"/>
    </location>
</feature>
<evidence type="ECO:0000256" key="1">
    <source>
        <dbReference type="SAM" id="MobiDB-lite"/>
    </source>
</evidence>
<dbReference type="AlphaFoldDB" id="A0A392UK77"/>
<dbReference type="EMBL" id="LXQA010830189">
    <property type="protein sequence ID" value="MCI73044.1"/>
    <property type="molecule type" value="Genomic_DNA"/>
</dbReference>
<feature type="non-terminal residue" evidence="2">
    <location>
        <position position="1"/>
    </location>
</feature>
<sequence length="78" mass="8107">ESDATDAPPNPPKKKRGTRSSTGRALLQGGSAQNPTAGSDVVAQDDTEVVADNVQAPLPFCCPKSKKGKVSPPSFWDV</sequence>
<organism evidence="2 3">
    <name type="scientific">Trifolium medium</name>
    <dbReference type="NCBI Taxonomy" id="97028"/>
    <lineage>
        <taxon>Eukaryota</taxon>
        <taxon>Viridiplantae</taxon>
        <taxon>Streptophyta</taxon>
        <taxon>Embryophyta</taxon>
        <taxon>Tracheophyta</taxon>
        <taxon>Spermatophyta</taxon>
        <taxon>Magnoliopsida</taxon>
        <taxon>eudicotyledons</taxon>
        <taxon>Gunneridae</taxon>
        <taxon>Pentapetalae</taxon>
        <taxon>rosids</taxon>
        <taxon>fabids</taxon>
        <taxon>Fabales</taxon>
        <taxon>Fabaceae</taxon>
        <taxon>Papilionoideae</taxon>
        <taxon>50 kb inversion clade</taxon>
        <taxon>NPAAA clade</taxon>
        <taxon>Hologalegina</taxon>
        <taxon>IRL clade</taxon>
        <taxon>Trifolieae</taxon>
        <taxon>Trifolium</taxon>
    </lineage>
</organism>
<comment type="caution">
    <text evidence="2">The sequence shown here is derived from an EMBL/GenBank/DDBJ whole genome shotgun (WGS) entry which is preliminary data.</text>
</comment>
<keyword evidence="3" id="KW-1185">Reference proteome</keyword>
<protein>
    <submittedName>
        <fullName evidence="2">Uncharacterized protein</fullName>
    </submittedName>
</protein>
<evidence type="ECO:0000313" key="2">
    <source>
        <dbReference type="EMBL" id="MCI73044.1"/>
    </source>
</evidence>
<accession>A0A392UK77</accession>
<dbReference type="Proteomes" id="UP000265520">
    <property type="component" value="Unassembled WGS sequence"/>
</dbReference>
<proteinExistence type="predicted"/>
<reference evidence="2 3" key="1">
    <citation type="journal article" date="2018" name="Front. Plant Sci.">
        <title>Red Clover (Trifolium pratense) and Zigzag Clover (T. medium) - A Picture of Genomic Similarities and Differences.</title>
        <authorList>
            <person name="Dluhosova J."/>
            <person name="Istvanek J."/>
            <person name="Nedelnik J."/>
            <person name="Repkova J."/>
        </authorList>
    </citation>
    <scope>NUCLEOTIDE SEQUENCE [LARGE SCALE GENOMIC DNA]</scope>
    <source>
        <strain evidence="3">cv. 10/8</strain>
        <tissue evidence="2">Leaf</tissue>
    </source>
</reference>